<dbReference type="Proteomes" id="UP000245768">
    <property type="component" value="Unassembled WGS sequence"/>
</dbReference>
<dbReference type="STRING" id="215250.A0A316YHD3"/>
<dbReference type="RefSeq" id="XP_025375452.1">
    <property type="nucleotide sequence ID" value="XM_025519318.1"/>
</dbReference>
<dbReference type="InterPro" id="IPR036388">
    <property type="entry name" value="WH-like_DNA-bd_sf"/>
</dbReference>
<dbReference type="SUPFAM" id="SSF46785">
    <property type="entry name" value="Winged helix' DNA-binding domain"/>
    <property type="match status" value="1"/>
</dbReference>
<evidence type="ECO:0000256" key="8">
    <source>
        <dbReference type="SAM" id="MobiDB-lite"/>
    </source>
</evidence>
<keyword evidence="7" id="KW-0539">Nucleus</keyword>
<evidence type="ECO:0000313" key="11">
    <source>
        <dbReference type="EMBL" id="PWN88254.1"/>
    </source>
</evidence>
<protein>
    <recommendedName>
        <fullName evidence="4">COP9 signalosome complex subunit 4</fullName>
    </recommendedName>
</protein>
<evidence type="ECO:0000256" key="4">
    <source>
        <dbReference type="ARBA" id="ARBA00014881"/>
    </source>
</evidence>
<dbReference type="Gene3D" id="1.10.10.10">
    <property type="entry name" value="Winged helix-like DNA-binding domain superfamily/Winged helix DNA-binding domain"/>
    <property type="match status" value="1"/>
</dbReference>
<keyword evidence="5" id="KW-0963">Cytoplasm</keyword>
<name>A0A316YHD3_9BASI</name>
<feature type="compositionally biased region" description="Gly residues" evidence="8">
    <location>
        <begin position="470"/>
        <end position="496"/>
    </location>
</feature>
<evidence type="ECO:0000256" key="6">
    <source>
        <dbReference type="ARBA" id="ARBA00022790"/>
    </source>
</evidence>
<feature type="domain" description="PCI" evidence="9">
    <location>
        <begin position="389"/>
        <end position="453"/>
    </location>
</feature>
<organism evidence="11 12">
    <name type="scientific">Acaromyces ingoldii</name>
    <dbReference type="NCBI Taxonomy" id="215250"/>
    <lineage>
        <taxon>Eukaryota</taxon>
        <taxon>Fungi</taxon>
        <taxon>Dikarya</taxon>
        <taxon>Basidiomycota</taxon>
        <taxon>Ustilaginomycotina</taxon>
        <taxon>Exobasidiomycetes</taxon>
        <taxon>Exobasidiales</taxon>
        <taxon>Cryptobasidiaceae</taxon>
        <taxon>Acaromyces</taxon>
    </lineage>
</organism>
<dbReference type="GO" id="GO:0008180">
    <property type="term" value="C:COP9 signalosome"/>
    <property type="evidence" value="ECO:0007669"/>
    <property type="project" value="UniProtKB-KW"/>
</dbReference>
<evidence type="ECO:0000259" key="9">
    <source>
        <dbReference type="Pfam" id="PF01399"/>
    </source>
</evidence>
<evidence type="ECO:0000256" key="3">
    <source>
        <dbReference type="ARBA" id="ARBA00010417"/>
    </source>
</evidence>
<keyword evidence="6" id="KW-0736">Signalosome</keyword>
<gene>
    <name evidence="11" type="ORF">FA10DRAFT_243669</name>
</gene>
<feature type="region of interest" description="Disordered" evidence="8">
    <location>
        <begin position="460"/>
        <end position="523"/>
    </location>
</feature>
<evidence type="ECO:0000313" key="12">
    <source>
        <dbReference type="Proteomes" id="UP000245768"/>
    </source>
</evidence>
<dbReference type="GeneID" id="37041234"/>
<evidence type="ECO:0000256" key="1">
    <source>
        <dbReference type="ARBA" id="ARBA00004123"/>
    </source>
</evidence>
<dbReference type="InParanoid" id="A0A316YHD3"/>
<evidence type="ECO:0000256" key="5">
    <source>
        <dbReference type="ARBA" id="ARBA00022490"/>
    </source>
</evidence>
<dbReference type="PANTHER" id="PTHR10855">
    <property type="entry name" value="26S PROTEASOME NON-ATPASE REGULATORY SUBUNIT 12/COP9 SIGNALOSOME COMPLEX SUBUNIT 4"/>
    <property type="match status" value="1"/>
</dbReference>
<dbReference type="Pfam" id="PF01399">
    <property type="entry name" value="PCI"/>
    <property type="match status" value="1"/>
</dbReference>
<dbReference type="InterPro" id="IPR054559">
    <property type="entry name" value="PSMD12-CSN4-like_N"/>
</dbReference>
<dbReference type="InterPro" id="IPR000717">
    <property type="entry name" value="PCI_dom"/>
</dbReference>
<reference evidence="11 12" key="1">
    <citation type="journal article" date="2018" name="Mol. Biol. Evol.">
        <title>Broad Genomic Sampling Reveals a Smut Pathogenic Ancestry of the Fungal Clade Ustilaginomycotina.</title>
        <authorList>
            <person name="Kijpornyongpan T."/>
            <person name="Mondo S.J."/>
            <person name="Barry K."/>
            <person name="Sandor L."/>
            <person name="Lee J."/>
            <person name="Lipzen A."/>
            <person name="Pangilinan J."/>
            <person name="LaButti K."/>
            <person name="Hainaut M."/>
            <person name="Henrissat B."/>
            <person name="Grigoriev I.V."/>
            <person name="Spatafora J.W."/>
            <person name="Aime M.C."/>
        </authorList>
    </citation>
    <scope>NUCLEOTIDE SEQUENCE [LARGE SCALE GENOMIC DNA]</scope>
    <source>
        <strain evidence="11 12">MCA 4198</strain>
    </source>
</reference>
<evidence type="ECO:0000259" key="10">
    <source>
        <dbReference type="Pfam" id="PF22241"/>
    </source>
</evidence>
<evidence type="ECO:0000256" key="7">
    <source>
        <dbReference type="ARBA" id="ARBA00023242"/>
    </source>
</evidence>
<proteinExistence type="inferred from homology"/>
<dbReference type="InterPro" id="IPR036390">
    <property type="entry name" value="WH_DNA-bd_sf"/>
</dbReference>
<dbReference type="PANTHER" id="PTHR10855:SF2">
    <property type="entry name" value="COP9 SIGNALOSOME COMPLEX SUBUNIT 4"/>
    <property type="match status" value="1"/>
</dbReference>
<dbReference type="GO" id="GO:0005829">
    <property type="term" value="C:cytosol"/>
    <property type="evidence" value="ECO:0007669"/>
    <property type="project" value="TreeGrafter"/>
</dbReference>
<comment type="subcellular location">
    <subcellularLocation>
        <location evidence="2">Cytoplasm</location>
    </subcellularLocation>
    <subcellularLocation>
        <location evidence="1">Nucleus</location>
    </subcellularLocation>
</comment>
<sequence>MDALASDLTSIANQASSSRAPAYLKVLKSLLARPASELPADQLQRCLSAYLDQAVFSDTNSTGGNLVVGRQVLSDFDLAVVEAGASSQGEGGEDATMGQNDPAIKDEEVRRTVFEDALEKVQPRVISFEEQASSLRQHLSVLLEESEDWLEAARVLQAIPLDSGHRSVSDLYKLRTFVRIVRLLLEGDDAVGADTFLKRASLIVHNVPGAISSSSASAMAASSSSQASVSEKDRQEARSLGLQYKLCQARIYDSQRRFAEAAIRYHELSYVGEIDEGDRNHMLSAAVTASILAPAGPQRSRILASLVRDERTASLPQHTILTRVLLDQIVRPAEIASFEQLLAPHQRATLPKTTNDGIVAAAGPSDSDGMDVEVGEEEYQESKRHGPSTVLDRAMMEHNILATSRLYTNITLQGLGSLLDLSAPGAETMARRMIAQGRLRAEIDQVDGLILFKAHATGRDVGPQTVTAGGKQGQSGSGGAAGGSGGGEGESAGGATGNDQGMADGQGTGGGGDDDDDPNAVYTKRWDASIAKTASGVEDVCARLRAKHLIPA</sequence>
<dbReference type="AlphaFoldDB" id="A0A316YHD3"/>
<evidence type="ECO:0000256" key="2">
    <source>
        <dbReference type="ARBA" id="ARBA00004496"/>
    </source>
</evidence>
<accession>A0A316YHD3</accession>
<dbReference type="InterPro" id="IPR040134">
    <property type="entry name" value="PSMD12/CSN4"/>
</dbReference>
<feature type="domain" description="PSMD12/CSN4-like N-terminal" evidence="10">
    <location>
        <begin position="104"/>
        <end position="205"/>
    </location>
</feature>
<dbReference type="OrthoDB" id="295656at2759"/>
<keyword evidence="12" id="KW-1185">Reference proteome</keyword>
<dbReference type="EMBL" id="KZ819638">
    <property type="protein sequence ID" value="PWN88254.1"/>
    <property type="molecule type" value="Genomic_DNA"/>
</dbReference>
<dbReference type="Pfam" id="PF22241">
    <property type="entry name" value="PSMD12-CSN4_N"/>
    <property type="match status" value="1"/>
</dbReference>
<comment type="similarity">
    <text evidence="3">Belongs to the CSN4 family.</text>
</comment>